<proteinExistence type="predicted"/>
<gene>
    <name evidence="1" type="ORF">E7Z75_03070</name>
</gene>
<feature type="non-terminal residue" evidence="1">
    <location>
        <position position="136"/>
    </location>
</feature>
<dbReference type="SUPFAM" id="SSF53335">
    <property type="entry name" value="S-adenosyl-L-methionine-dependent methyltransferases"/>
    <property type="match status" value="1"/>
</dbReference>
<dbReference type="EMBL" id="SUTG01000008">
    <property type="protein sequence ID" value="MBE6512122.1"/>
    <property type="molecule type" value="Genomic_DNA"/>
</dbReference>
<accession>A0A8T3VLL2</accession>
<keyword evidence="1" id="KW-0489">Methyltransferase</keyword>
<dbReference type="GO" id="GO:0008168">
    <property type="term" value="F:methyltransferase activity"/>
    <property type="evidence" value="ECO:0007669"/>
    <property type="project" value="UniProtKB-KW"/>
</dbReference>
<protein>
    <submittedName>
        <fullName evidence="1">DNA methyltransferase</fullName>
    </submittedName>
</protein>
<dbReference type="Gene3D" id="3.40.50.150">
    <property type="entry name" value="Vaccinia Virus protein VP39"/>
    <property type="match status" value="1"/>
</dbReference>
<comment type="caution">
    <text evidence="1">The sequence shown here is derived from an EMBL/GenBank/DDBJ whole genome shotgun (WGS) entry which is preliminary data.</text>
</comment>
<reference evidence="1" key="1">
    <citation type="submission" date="2019-04" db="EMBL/GenBank/DDBJ databases">
        <title>Evolution of Biomass-Degrading Anaerobic Consortia Revealed by Metagenomics.</title>
        <authorList>
            <person name="Peng X."/>
        </authorList>
    </citation>
    <scope>NUCLEOTIDE SEQUENCE</scope>
    <source>
        <strain evidence="1">SIG14</strain>
    </source>
</reference>
<dbReference type="Proteomes" id="UP000732619">
    <property type="component" value="Unassembled WGS sequence"/>
</dbReference>
<dbReference type="GO" id="GO:0003676">
    <property type="term" value="F:nucleic acid binding"/>
    <property type="evidence" value="ECO:0007669"/>
    <property type="project" value="InterPro"/>
</dbReference>
<sequence length="136" mass="16008">MEETKMSGGSKDIISENVIKIKKLFPEIVIEDNIDFEKLKLLLGKDIETENERYNFSWPGKNQAIKESQRVSYGTLRPYKNESKNWETTKNLYIEGDNLEVLKLLQKGYYKKIKMILIDPPYNTGNEFVYPDDYKD</sequence>
<evidence type="ECO:0000313" key="2">
    <source>
        <dbReference type="Proteomes" id="UP000732619"/>
    </source>
</evidence>
<evidence type="ECO:0000313" key="1">
    <source>
        <dbReference type="EMBL" id="MBE6512122.1"/>
    </source>
</evidence>
<organism evidence="1 2">
    <name type="scientific">Methanobrevibacter olleyae</name>
    <dbReference type="NCBI Taxonomy" id="294671"/>
    <lineage>
        <taxon>Archaea</taxon>
        <taxon>Methanobacteriati</taxon>
        <taxon>Methanobacteriota</taxon>
        <taxon>Methanomada group</taxon>
        <taxon>Methanobacteria</taxon>
        <taxon>Methanobacteriales</taxon>
        <taxon>Methanobacteriaceae</taxon>
        <taxon>Methanobrevibacter</taxon>
    </lineage>
</organism>
<dbReference type="PROSITE" id="PS00092">
    <property type="entry name" value="N6_MTASE"/>
    <property type="match status" value="1"/>
</dbReference>
<dbReference type="GO" id="GO:0032259">
    <property type="term" value="P:methylation"/>
    <property type="evidence" value="ECO:0007669"/>
    <property type="project" value="UniProtKB-KW"/>
</dbReference>
<name>A0A8T3VLL2_METOL</name>
<dbReference type="InterPro" id="IPR002052">
    <property type="entry name" value="DNA_methylase_N6_adenine_CS"/>
</dbReference>
<dbReference type="InterPro" id="IPR029063">
    <property type="entry name" value="SAM-dependent_MTases_sf"/>
</dbReference>
<keyword evidence="1" id="KW-0808">Transferase</keyword>
<dbReference type="AlphaFoldDB" id="A0A8T3VLL2"/>